<dbReference type="Proteomes" id="UP001162164">
    <property type="component" value="Unassembled WGS sequence"/>
</dbReference>
<sequence length="176" mass="21000">MFCRRLRKNTCSSMPIKQRTKAQYRICTARNVFVLFLMILAMFIYILLNVHQPTTSFVLRNVQYLTYPILKIIRYLSVRQLSKYFHPLTENPYFYVADMECWPGENVHVPFIVKTQQKLVTAQELQQMYKENKKILDLEARRVKSTNLSISILQDVFEHELRYLTPSKTHISWLAC</sequence>
<keyword evidence="1" id="KW-1133">Transmembrane helix</keyword>
<reference evidence="2" key="1">
    <citation type="journal article" date="2023" name="Insect Mol. Biol.">
        <title>Genome sequencing provides insights into the evolution of gene families encoding plant cell wall-degrading enzymes in longhorned beetles.</title>
        <authorList>
            <person name="Shin N.R."/>
            <person name="Okamura Y."/>
            <person name="Kirsch R."/>
            <person name="Pauchet Y."/>
        </authorList>
    </citation>
    <scope>NUCLEOTIDE SEQUENCE</scope>
    <source>
        <strain evidence="2">MMC_N1</strain>
    </source>
</reference>
<protein>
    <submittedName>
        <fullName evidence="2">Uncharacterized protein</fullName>
    </submittedName>
</protein>
<evidence type="ECO:0000313" key="3">
    <source>
        <dbReference type="Proteomes" id="UP001162164"/>
    </source>
</evidence>
<name>A0ABQ9JWF6_9CUCU</name>
<proteinExistence type="predicted"/>
<accession>A0ABQ9JWF6</accession>
<dbReference type="EMBL" id="JAPWTJ010000130">
    <property type="protein sequence ID" value="KAJ8982363.1"/>
    <property type="molecule type" value="Genomic_DNA"/>
</dbReference>
<gene>
    <name evidence="2" type="ORF">NQ317_013114</name>
</gene>
<comment type="caution">
    <text evidence="2">The sequence shown here is derived from an EMBL/GenBank/DDBJ whole genome shotgun (WGS) entry which is preliminary data.</text>
</comment>
<evidence type="ECO:0000313" key="2">
    <source>
        <dbReference type="EMBL" id="KAJ8982363.1"/>
    </source>
</evidence>
<feature type="transmembrane region" description="Helical" evidence="1">
    <location>
        <begin position="27"/>
        <end position="48"/>
    </location>
</feature>
<keyword evidence="1" id="KW-0472">Membrane</keyword>
<keyword evidence="1" id="KW-0812">Transmembrane</keyword>
<keyword evidence="3" id="KW-1185">Reference proteome</keyword>
<evidence type="ECO:0000256" key="1">
    <source>
        <dbReference type="SAM" id="Phobius"/>
    </source>
</evidence>
<organism evidence="2 3">
    <name type="scientific">Molorchus minor</name>
    <dbReference type="NCBI Taxonomy" id="1323400"/>
    <lineage>
        <taxon>Eukaryota</taxon>
        <taxon>Metazoa</taxon>
        <taxon>Ecdysozoa</taxon>
        <taxon>Arthropoda</taxon>
        <taxon>Hexapoda</taxon>
        <taxon>Insecta</taxon>
        <taxon>Pterygota</taxon>
        <taxon>Neoptera</taxon>
        <taxon>Endopterygota</taxon>
        <taxon>Coleoptera</taxon>
        <taxon>Polyphaga</taxon>
        <taxon>Cucujiformia</taxon>
        <taxon>Chrysomeloidea</taxon>
        <taxon>Cerambycidae</taxon>
        <taxon>Lamiinae</taxon>
        <taxon>Monochamini</taxon>
        <taxon>Molorchus</taxon>
    </lineage>
</organism>